<keyword evidence="2" id="KW-0413">Isomerase</keyword>
<feature type="signal peptide" evidence="3">
    <location>
        <begin position="1"/>
        <end position="25"/>
    </location>
</feature>
<dbReference type="Gene3D" id="3.10.50.40">
    <property type="match status" value="1"/>
</dbReference>
<dbReference type="SUPFAM" id="SSF109998">
    <property type="entry name" value="Triger factor/SurA peptide-binding domain-like"/>
    <property type="match status" value="1"/>
</dbReference>
<protein>
    <submittedName>
        <fullName evidence="5">Periplasmic chaperone for outer membrane proteins SurA</fullName>
    </submittedName>
</protein>
<keyword evidence="6" id="KW-1185">Reference proteome</keyword>
<dbReference type="RefSeq" id="WP_121122642.1">
    <property type="nucleotide sequence ID" value="NZ_CP016604.1"/>
</dbReference>
<name>A0A420XHJ6_9PAST</name>
<dbReference type="PANTHER" id="PTHR47637">
    <property type="entry name" value="CHAPERONE SURA"/>
    <property type="match status" value="1"/>
</dbReference>
<evidence type="ECO:0000313" key="6">
    <source>
        <dbReference type="Proteomes" id="UP000280099"/>
    </source>
</evidence>
<accession>A0A420XHJ6</accession>
<evidence type="ECO:0000256" key="1">
    <source>
        <dbReference type="ARBA" id="ARBA00022729"/>
    </source>
</evidence>
<feature type="domain" description="PpiC" evidence="4">
    <location>
        <begin position="169"/>
        <end position="269"/>
    </location>
</feature>
<reference evidence="5 6" key="1">
    <citation type="submission" date="2018-10" db="EMBL/GenBank/DDBJ databases">
        <title>Genomic Encyclopedia of Type Strains, Phase IV (KMG-IV): sequencing the most valuable type-strain genomes for metagenomic binning, comparative biology and taxonomic classification.</title>
        <authorList>
            <person name="Goeker M."/>
        </authorList>
    </citation>
    <scope>NUCLEOTIDE SEQUENCE [LARGE SCALE GENOMIC DNA]</scope>
    <source>
        <strain evidence="5 6">DSM 23800</strain>
    </source>
</reference>
<dbReference type="SUPFAM" id="SSF54534">
    <property type="entry name" value="FKBP-like"/>
    <property type="match status" value="1"/>
</dbReference>
<dbReference type="Proteomes" id="UP000280099">
    <property type="component" value="Unassembled WGS sequence"/>
</dbReference>
<keyword evidence="2" id="KW-0697">Rotamase</keyword>
<dbReference type="PROSITE" id="PS50198">
    <property type="entry name" value="PPIC_PPIASE_2"/>
    <property type="match status" value="1"/>
</dbReference>
<dbReference type="Pfam" id="PF00639">
    <property type="entry name" value="Rotamase"/>
    <property type="match status" value="1"/>
</dbReference>
<dbReference type="Pfam" id="PF13624">
    <property type="entry name" value="SurA_N_3"/>
    <property type="match status" value="1"/>
</dbReference>
<dbReference type="Gene3D" id="1.10.4030.10">
    <property type="entry name" value="Porin chaperone SurA, peptide-binding domain"/>
    <property type="match status" value="1"/>
</dbReference>
<keyword evidence="1 3" id="KW-0732">Signal</keyword>
<organism evidence="5 6">
    <name type="scientific">Otariodibacter oris</name>
    <dbReference type="NCBI Taxonomy" id="1032623"/>
    <lineage>
        <taxon>Bacteria</taxon>
        <taxon>Pseudomonadati</taxon>
        <taxon>Pseudomonadota</taxon>
        <taxon>Gammaproteobacteria</taxon>
        <taxon>Pasteurellales</taxon>
        <taxon>Pasteurellaceae</taxon>
        <taxon>Otariodibacter</taxon>
    </lineage>
</organism>
<dbReference type="PROSITE" id="PS01096">
    <property type="entry name" value="PPIC_PPIASE_1"/>
    <property type="match status" value="1"/>
</dbReference>
<sequence length="314" mass="35263">MKLTFVKLLFTTLIAYFSLFSIAQAEERVVATVDGYPIMQSEVDKALGRRANTEKNRQIALNDTIDDFLVQRAIQESGIKVNYAYVDQIIENIAIENGITYGQLLDALDYQGITLNQYRQQLAHDLLMQGVRQQAIESSIQVQPEDVQRLAKEMQDNAKASGTLKTATGTQYHISHILIKTNPILNDAQAKAKLTAIADDINSGKTTFESAAEKNSLDYVSAADGGDLGWNFLEVYDPTFAKIAQQTKIGVLSKPFKSEFGWHIMKVTDTRQADRTEDAYLQRAYEQIINRQAQAASQNWVKALKDRADIKYIK</sequence>
<evidence type="ECO:0000256" key="2">
    <source>
        <dbReference type="PROSITE-ProRule" id="PRU00278"/>
    </source>
</evidence>
<dbReference type="InterPro" id="IPR027304">
    <property type="entry name" value="Trigger_fact/SurA_dom_sf"/>
</dbReference>
<dbReference type="GO" id="GO:0003755">
    <property type="term" value="F:peptidyl-prolyl cis-trans isomerase activity"/>
    <property type="evidence" value="ECO:0007669"/>
    <property type="project" value="UniProtKB-KW"/>
</dbReference>
<evidence type="ECO:0000256" key="3">
    <source>
        <dbReference type="SAM" id="SignalP"/>
    </source>
</evidence>
<evidence type="ECO:0000313" key="5">
    <source>
        <dbReference type="EMBL" id="RKR72829.1"/>
    </source>
</evidence>
<comment type="caution">
    <text evidence="5">The sequence shown here is derived from an EMBL/GenBank/DDBJ whole genome shotgun (WGS) entry which is preliminary data.</text>
</comment>
<proteinExistence type="predicted"/>
<dbReference type="InterPro" id="IPR000297">
    <property type="entry name" value="PPIase_PpiC"/>
</dbReference>
<dbReference type="EMBL" id="RBJC01000005">
    <property type="protein sequence ID" value="RKR72829.1"/>
    <property type="molecule type" value="Genomic_DNA"/>
</dbReference>
<dbReference type="InterPro" id="IPR023058">
    <property type="entry name" value="PPIase_PpiC_CS"/>
</dbReference>
<feature type="chain" id="PRO_5019444971" evidence="3">
    <location>
        <begin position="26"/>
        <end position="314"/>
    </location>
</feature>
<dbReference type="AlphaFoldDB" id="A0A420XHJ6"/>
<dbReference type="InterPro" id="IPR046357">
    <property type="entry name" value="PPIase_dom_sf"/>
</dbReference>
<gene>
    <name evidence="5" type="ORF">DES31_0996</name>
</gene>
<dbReference type="OrthoDB" id="14196at2"/>
<dbReference type="InterPro" id="IPR050280">
    <property type="entry name" value="OMP_Chaperone_SurA"/>
</dbReference>
<evidence type="ECO:0000259" key="4">
    <source>
        <dbReference type="PROSITE" id="PS50198"/>
    </source>
</evidence>
<dbReference type="PANTHER" id="PTHR47637:SF1">
    <property type="entry name" value="CHAPERONE SURA"/>
    <property type="match status" value="1"/>
</dbReference>